<name>A0A540WG66_9ACTN</name>
<protein>
    <submittedName>
        <fullName evidence="4">Pyridoxal-phosphate dependent enzyme</fullName>
    </submittedName>
</protein>
<dbReference type="InterPro" id="IPR001926">
    <property type="entry name" value="TrpB-like_PALP"/>
</dbReference>
<sequence length="399" mass="43068">MTDQSINQLACPSCPDRVPADEEILQYRCGGCGEALRLQLPAPRPFVELVAAERGLPWRYPELVPVQYEPELDDHVLPRVVRSPQLESRLGVAEVWLVDGTALGTGTFKDFEAAIVLAAAKQHGLRRVSVHSTGNTALAYRHYAQRAGVSCAGYLPRLNVDKLGDITADPEQPLYAIDCAYAELSAKAKAAAAADGRVHLAPFDWKLEGKSVLASVIYEAAPQVDTIVQTVAGGYGPLGFEVGFERLSQVVDTPAGVLCDRRYRLYQPGDADTLTWAWQHGIDRIEDSELRLPEDPFEPTLQSTNPVATLPQLRAGLPVGSTLESVPPKTVEDLRPVVDEILAEAGIALDYQREKSGYISLTGLLKSEFDPAARLAVVVSGSRAFAAPAGPGSWHLAGN</sequence>
<dbReference type="RefSeq" id="WP_141631672.1">
    <property type="nucleotide sequence ID" value="NZ_VIGB01000001.1"/>
</dbReference>
<organism evidence="4 5">
    <name type="scientific">Kitasatospora acidiphila</name>
    <dbReference type="NCBI Taxonomy" id="2567942"/>
    <lineage>
        <taxon>Bacteria</taxon>
        <taxon>Bacillati</taxon>
        <taxon>Actinomycetota</taxon>
        <taxon>Actinomycetes</taxon>
        <taxon>Kitasatosporales</taxon>
        <taxon>Streptomycetaceae</taxon>
        <taxon>Kitasatospora</taxon>
    </lineage>
</organism>
<dbReference type="OrthoDB" id="9778118at2"/>
<comment type="caution">
    <text evidence="4">The sequence shown here is derived from an EMBL/GenBank/DDBJ whole genome shotgun (WGS) entry which is preliminary data.</text>
</comment>
<gene>
    <name evidence="4" type="ORF">E6W39_00165</name>
</gene>
<evidence type="ECO:0000259" key="3">
    <source>
        <dbReference type="Pfam" id="PF00291"/>
    </source>
</evidence>
<comment type="cofactor">
    <cofactor evidence="1">
        <name>pyridoxal 5'-phosphate</name>
        <dbReference type="ChEBI" id="CHEBI:597326"/>
    </cofactor>
</comment>
<evidence type="ECO:0000256" key="1">
    <source>
        <dbReference type="ARBA" id="ARBA00001933"/>
    </source>
</evidence>
<evidence type="ECO:0000256" key="2">
    <source>
        <dbReference type="ARBA" id="ARBA00022898"/>
    </source>
</evidence>
<dbReference type="Pfam" id="PF00291">
    <property type="entry name" value="PALP"/>
    <property type="match status" value="1"/>
</dbReference>
<dbReference type="GO" id="GO:1901605">
    <property type="term" value="P:alpha-amino acid metabolic process"/>
    <property type="evidence" value="ECO:0007669"/>
    <property type="project" value="UniProtKB-ARBA"/>
</dbReference>
<proteinExistence type="predicted"/>
<dbReference type="Gene3D" id="3.40.50.1100">
    <property type="match status" value="2"/>
</dbReference>
<keyword evidence="5" id="KW-1185">Reference proteome</keyword>
<dbReference type="AlphaFoldDB" id="A0A540WG66"/>
<dbReference type="SUPFAM" id="SSF53686">
    <property type="entry name" value="Tryptophan synthase beta subunit-like PLP-dependent enzymes"/>
    <property type="match status" value="1"/>
</dbReference>
<keyword evidence="2" id="KW-0663">Pyridoxal phosphate</keyword>
<dbReference type="InterPro" id="IPR036052">
    <property type="entry name" value="TrpB-like_PALP_sf"/>
</dbReference>
<evidence type="ECO:0000313" key="5">
    <source>
        <dbReference type="Proteomes" id="UP000319103"/>
    </source>
</evidence>
<dbReference type="EMBL" id="VIGB01000001">
    <property type="protein sequence ID" value="TQF08011.1"/>
    <property type="molecule type" value="Genomic_DNA"/>
</dbReference>
<reference evidence="4 5" key="1">
    <citation type="submission" date="2019-06" db="EMBL/GenBank/DDBJ databases">
        <title>Description of Kitasatospora acidophila sp. nov. isolated from pine grove soil, and reclassification of Streptomyces novaecaesareae to Kitasatospora novaeceasareae comb. nov.</title>
        <authorList>
            <person name="Kim M.J."/>
        </authorList>
    </citation>
    <scope>NUCLEOTIDE SEQUENCE [LARGE SCALE GENOMIC DNA]</scope>
    <source>
        <strain evidence="4 5">MMS16-CNU292</strain>
    </source>
</reference>
<accession>A0A540WG66</accession>
<feature type="domain" description="Tryptophan synthase beta chain-like PALP" evidence="3">
    <location>
        <begin position="80"/>
        <end position="250"/>
    </location>
</feature>
<dbReference type="Proteomes" id="UP000319103">
    <property type="component" value="Unassembled WGS sequence"/>
</dbReference>
<evidence type="ECO:0000313" key="4">
    <source>
        <dbReference type="EMBL" id="TQF08011.1"/>
    </source>
</evidence>